<dbReference type="EMBL" id="QBKS01000001">
    <property type="protein sequence ID" value="PTX55759.1"/>
    <property type="molecule type" value="Genomic_DNA"/>
</dbReference>
<dbReference type="Proteomes" id="UP000243978">
    <property type="component" value="Unassembled WGS sequence"/>
</dbReference>
<dbReference type="AlphaFoldDB" id="A0A2T6BI72"/>
<evidence type="ECO:0000256" key="1">
    <source>
        <dbReference type="SAM" id="SignalP"/>
    </source>
</evidence>
<sequence length="122" mass="12995">MPLPRLLTLAALVLAPQLATAQSTLTDTPRLDAVECDGTDTQTYQSCLSATLAEQLAPSETTGTDLLTVGETLVQRLPPIASPDQFGLEPAPAGERYVRAGNDAVRIDTETRLITKVIYDAL</sequence>
<keyword evidence="3" id="KW-1185">Reference proteome</keyword>
<dbReference type="OrthoDB" id="7190052at2"/>
<keyword evidence="1" id="KW-0732">Signal</keyword>
<feature type="signal peptide" evidence="1">
    <location>
        <begin position="1"/>
        <end position="21"/>
    </location>
</feature>
<evidence type="ECO:0000313" key="2">
    <source>
        <dbReference type="EMBL" id="PTX55759.1"/>
    </source>
</evidence>
<accession>A0A2T6BI72</accession>
<evidence type="ECO:0000313" key="3">
    <source>
        <dbReference type="Proteomes" id="UP000243978"/>
    </source>
</evidence>
<comment type="caution">
    <text evidence="2">The sequence shown here is derived from an EMBL/GenBank/DDBJ whole genome shotgun (WGS) entry which is preliminary data.</text>
</comment>
<proteinExistence type="predicted"/>
<feature type="chain" id="PRO_5015624855" evidence="1">
    <location>
        <begin position="22"/>
        <end position="122"/>
    </location>
</feature>
<gene>
    <name evidence="2" type="ORF">C8N43_0401</name>
</gene>
<dbReference type="Gene3D" id="3.10.450.160">
    <property type="entry name" value="inner membrane protein cigr"/>
    <property type="match status" value="1"/>
</dbReference>
<dbReference type="RefSeq" id="WP_107844018.1">
    <property type="nucleotide sequence ID" value="NZ_QBKS01000001.1"/>
</dbReference>
<name>A0A2T6BI72_9RHOB</name>
<protein>
    <submittedName>
        <fullName evidence="2">Uncharacterized protein</fullName>
    </submittedName>
</protein>
<organism evidence="2 3">
    <name type="scientific">Litoreibacter ponti</name>
    <dbReference type="NCBI Taxonomy" id="1510457"/>
    <lineage>
        <taxon>Bacteria</taxon>
        <taxon>Pseudomonadati</taxon>
        <taxon>Pseudomonadota</taxon>
        <taxon>Alphaproteobacteria</taxon>
        <taxon>Rhodobacterales</taxon>
        <taxon>Roseobacteraceae</taxon>
        <taxon>Litoreibacter</taxon>
    </lineage>
</organism>
<reference evidence="2 3" key="1">
    <citation type="submission" date="2018-04" db="EMBL/GenBank/DDBJ databases">
        <title>Genomic Encyclopedia of Archaeal and Bacterial Type Strains, Phase II (KMG-II): from individual species to whole genera.</title>
        <authorList>
            <person name="Goeker M."/>
        </authorList>
    </citation>
    <scope>NUCLEOTIDE SEQUENCE [LARGE SCALE GENOMIC DNA]</scope>
    <source>
        <strain evidence="2 3">DSM 100977</strain>
    </source>
</reference>